<dbReference type="VEuPathDB" id="FungiDB:M747DRAFT_308042"/>
<name>A0A370BVR8_ASPNG</name>
<evidence type="ECO:0000313" key="2">
    <source>
        <dbReference type="Proteomes" id="UP000253845"/>
    </source>
</evidence>
<sequence>MVKSSYTIMVIEISRVHGLCPDWLRVSRLKDSVELRQSKTGYCAPWDLGMFVVPNNYQQSLLGLAISSDTRWDLDFYAYDARSDNKWISVGLCGSGNIFERAYESFQDRHPRLLLKGTLVNTMFAQMIVNDSCRLSVYLGPRIRASY</sequence>
<protein>
    <submittedName>
        <fullName evidence="1">Uncharacterized protein</fullName>
    </submittedName>
</protein>
<gene>
    <name evidence="1" type="ORF">M747DRAFT_308042</name>
</gene>
<dbReference type="AlphaFoldDB" id="A0A370BVR8"/>
<evidence type="ECO:0000313" key="1">
    <source>
        <dbReference type="EMBL" id="RDH17629.1"/>
    </source>
</evidence>
<proteinExistence type="predicted"/>
<reference evidence="1 2" key="1">
    <citation type="submission" date="2018-07" db="EMBL/GenBank/DDBJ databases">
        <title>Section-level genome sequencing of Aspergillus section Nigri to investigate inter- and intra-species variation.</title>
        <authorList>
            <consortium name="DOE Joint Genome Institute"/>
            <person name="Vesth T.C."/>
            <person name="Nybo J.L."/>
            <person name="Theobald S."/>
            <person name="Frisvad J.C."/>
            <person name="Larsen T.O."/>
            <person name="Nielsen K.F."/>
            <person name="Hoof J.B."/>
            <person name="Brandl J."/>
            <person name="Salamov A."/>
            <person name="Riley R."/>
            <person name="Gladden J.M."/>
            <person name="Phatale P."/>
            <person name="Nielsen M.T."/>
            <person name="Lyhne E.K."/>
            <person name="Kogle M.E."/>
            <person name="Strasser K."/>
            <person name="McDonnell E."/>
            <person name="Barry K."/>
            <person name="Clum A."/>
            <person name="Chen C."/>
            <person name="Nolan M."/>
            <person name="Sandor L."/>
            <person name="Kuo A."/>
            <person name="Lipzen A."/>
            <person name="Hainaut M."/>
            <person name="Drula E."/>
            <person name="Tsang A."/>
            <person name="Magnuson J.K."/>
            <person name="Henrissat B."/>
            <person name="Wiebenga A."/>
            <person name="Simmons B.A."/>
            <person name="Makela M.R."/>
            <person name="De vries R.P."/>
            <person name="Grigoriev I.V."/>
            <person name="Mortensen U.H."/>
            <person name="Baker S.E."/>
            <person name="Andersen M.R."/>
        </authorList>
    </citation>
    <scope>NUCLEOTIDE SEQUENCE [LARGE SCALE GENOMIC DNA]</scope>
    <source>
        <strain evidence="1 2">ATCC 13496</strain>
    </source>
</reference>
<dbReference type="EMBL" id="KZ851929">
    <property type="protein sequence ID" value="RDH17629.1"/>
    <property type="molecule type" value="Genomic_DNA"/>
</dbReference>
<accession>A0A370BVR8</accession>
<organism evidence="1 2">
    <name type="scientific">Aspergillus niger ATCC 13496</name>
    <dbReference type="NCBI Taxonomy" id="1353008"/>
    <lineage>
        <taxon>Eukaryota</taxon>
        <taxon>Fungi</taxon>
        <taxon>Dikarya</taxon>
        <taxon>Ascomycota</taxon>
        <taxon>Pezizomycotina</taxon>
        <taxon>Eurotiomycetes</taxon>
        <taxon>Eurotiomycetidae</taxon>
        <taxon>Eurotiales</taxon>
        <taxon>Aspergillaceae</taxon>
        <taxon>Aspergillus</taxon>
        <taxon>Aspergillus subgen. Circumdati</taxon>
    </lineage>
</organism>
<dbReference type="Proteomes" id="UP000253845">
    <property type="component" value="Unassembled WGS sequence"/>
</dbReference>